<accession>A0A9E5JMC3</accession>
<name>A0A9E5JMC3_9MICO</name>
<dbReference type="EMBL" id="VIKT02000013">
    <property type="protein sequence ID" value="NHF63293.1"/>
    <property type="molecule type" value="Genomic_DNA"/>
</dbReference>
<dbReference type="Proteomes" id="UP000818266">
    <property type="component" value="Unassembled WGS sequence"/>
</dbReference>
<organism evidence="1 2">
    <name type="scientific">Microcella pacifica</name>
    <dbReference type="NCBI Taxonomy" id="2591847"/>
    <lineage>
        <taxon>Bacteria</taxon>
        <taxon>Bacillati</taxon>
        <taxon>Actinomycetota</taxon>
        <taxon>Actinomycetes</taxon>
        <taxon>Micrococcales</taxon>
        <taxon>Microbacteriaceae</taxon>
        <taxon>Microcella</taxon>
    </lineage>
</organism>
<evidence type="ECO:0008006" key="3">
    <source>
        <dbReference type="Google" id="ProtNLM"/>
    </source>
</evidence>
<comment type="caution">
    <text evidence="1">The sequence shown here is derived from an EMBL/GenBank/DDBJ whole genome shotgun (WGS) entry which is preliminary data.</text>
</comment>
<gene>
    <name evidence="1" type="ORF">FK219_008575</name>
</gene>
<reference evidence="1 2" key="1">
    <citation type="submission" date="2019-06" db="EMBL/GenBank/DDBJ databases">
        <authorList>
            <person name="De-Chao Zhang Q."/>
        </authorList>
    </citation>
    <scope>NUCLEOTIDE SEQUENCE [LARGE SCALE GENOMIC DNA]</scope>
    <source>
        <strain evidence="1 2">KN1116</strain>
    </source>
</reference>
<evidence type="ECO:0000313" key="1">
    <source>
        <dbReference type="EMBL" id="NHF63293.1"/>
    </source>
</evidence>
<reference evidence="1 2" key="2">
    <citation type="submission" date="2020-03" db="EMBL/GenBank/DDBJ databases">
        <title>Chryseoglobus sp. isolated from a deep-sea seamount.</title>
        <authorList>
            <person name="Zhang D.-C."/>
        </authorList>
    </citation>
    <scope>NUCLEOTIDE SEQUENCE [LARGE SCALE GENOMIC DNA]</scope>
    <source>
        <strain evidence="1 2">KN1116</strain>
    </source>
</reference>
<dbReference type="RefSeq" id="WP_152583699.1">
    <property type="nucleotide sequence ID" value="NZ_JAVJPO010000010.1"/>
</dbReference>
<proteinExistence type="predicted"/>
<dbReference type="AlphaFoldDB" id="A0A9E5JMC3"/>
<dbReference type="PROSITE" id="PS51257">
    <property type="entry name" value="PROKAR_LIPOPROTEIN"/>
    <property type="match status" value="1"/>
</dbReference>
<protein>
    <recommendedName>
        <fullName evidence="3">Lipoprotein</fullName>
    </recommendedName>
</protein>
<sequence length="374" mass="41603">MLFRRETAVLVVALLLSTSGCISLDRLAPPREEPALQTTDVPETDSDEEVAGGVTQVREYWPLDDDLRIPQFVGMNLDDAIDLANRLRLNVNDEDAWNERNIWNRSNWTVVWQNFAPGRPAGEKTYVDLRALKHDEITSEVTDTLAFDLHTDERMFTGTITGYERDGLVGISTVFVDAKPVQLDLISPLAPGCGSALKEGLDAAREALVGELPIGQRVLVVMSEKYADAGFIHVLEGRSVDPVVTPPEDSVNERLIRTGWWVPDSLSMEGGIGLDSYGESTVAFELYSPRSSITSQAVDYVRYIAQAGDEAVRKYIGTVGDCRRAAEADRDAYIDSWREAERERLAREAELERLVESGHYNCRDGDGDGICYER</sequence>
<keyword evidence="2" id="KW-1185">Reference proteome</keyword>
<evidence type="ECO:0000313" key="2">
    <source>
        <dbReference type="Proteomes" id="UP000818266"/>
    </source>
</evidence>
<dbReference type="InterPro" id="IPR005543">
    <property type="entry name" value="PASTA_dom"/>
</dbReference>
<dbReference type="CDD" id="cd06577">
    <property type="entry name" value="PASTA_pknB"/>
    <property type="match status" value="1"/>
</dbReference>